<evidence type="ECO:0000256" key="8">
    <source>
        <dbReference type="SAM" id="SignalP"/>
    </source>
</evidence>
<comment type="similarity">
    <text evidence="1 7">Belongs to the peptidase S11 family.</text>
</comment>
<dbReference type="InterPro" id="IPR001967">
    <property type="entry name" value="Peptidase_S11_N"/>
</dbReference>
<evidence type="ECO:0000256" key="6">
    <source>
        <dbReference type="ARBA" id="ARBA00023316"/>
    </source>
</evidence>
<dbReference type="InterPro" id="IPR012338">
    <property type="entry name" value="Beta-lactam/transpept-like"/>
</dbReference>
<feature type="signal peptide" evidence="8">
    <location>
        <begin position="1"/>
        <end position="38"/>
    </location>
</feature>
<keyword evidence="4" id="KW-0133">Cell shape</keyword>
<evidence type="ECO:0000256" key="5">
    <source>
        <dbReference type="ARBA" id="ARBA00022984"/>
    </source>
</evidence>
<keyword evidence="5" id="KW-0573">Peptidoglycan synthesis</keyword>
<evidence type="ECO:0000313" key="10">
    <source>
        <dbReference type="EMBL" id="BDZ47071.1"/>
    </source>
</evidence>
<dbReference type="Pfam" id="PF00768">
    <property type="entry name" value="Peptidase_S11"/>
    <property type="match status" value="1"/>
</dbReference>
<feature type="domain" description="Peptidase S11 D-alanyl-D-alanine carboxypeptidase A N-terminal" evidence="9">
    <location>
        <begin position="85"/>
        <end position="276"/>
    </location>
</feature>
<evidence type="ECO:0000313" key="11">
    <source>
        <dbReference type="Proteomes" id="UP001321498"/>
    </source>
</evidence>
<accession>A0ABN6XTT9</accession>
<evidence type="ECO:0000259" key="9">
    <source>
        <dbReference type="Pfam" id="PF00768"/>
    </source>
</evidence>
<gene>
    <name evidence="10" type="ORF">GCM10025866_29800</name>
</gene>
<evidence type="ECO:0000256" key="2">
    <source>
        <dbReference type="ARBA" id="ARBA00022729"/>
    </source>
</evidence>
<keyword evidence="3" id="KW-0378">Hydrolase</keyword>
<dbReference type="Gene3D" id="3.40.710.10">
    <property type="entry name" value="DD-peptidase/beta-lactamase superfamily"/>
    <property type="match status" value="1"/>
</dbReference>
<keyword evidence="6" id="KW-0961">Cell wall biogenesis/degradation</keyword>
<dbReference type="PRINTS" id="PR00725">
    <property type="entry name" value="DADACBPTASE1"/>
</dbReference>
<dbReference type="RefSeq" id="WP_286277023.1">
    <property type="nucleotide sequence ID" value="NZ_AP027731.1"/>
</dbReference>
<evidence type="ECO:0000256" key="4">
    <source>
        <dbReference type="ARBA" id="ARBA00022960"/>
    </source>
</evidence>
<feature type="chain" id="PRO_5046062197" description="Peptidase S11 D-alanyl-D-alanine carboxypeptidase A N-terminal domain-containing protein" evidence="8">
    <location>
        <begin position="39"/>
        <end position="411"/>
    </location>
</feature>
<protein>
    <recommendedName>
        <fullName evidence="9">Peptidase S11 D-alanyl-D-alanine carboxypeptidase A N-terminal domain-containing protein</fullName>
    </recommendedName>
</protein>
<dbReference type="InterPro" id="IPR018044">
    <property type="entry name" value="Peptidase_S11"/>
</dbReference>
<keyword evidence="2 8" id="KW-0732">Signal</keyword>
<proteinExistence type="inferred from homology"/>
<name>A0ABN6XTT9_9MICO</name>
<reference evidence="11" key="1">
    <citation type="journal article" date="2019" name="Int. J. Syst. Evol. Microbiol.">
        <title>The Global Catalogue of Microorganisms (GCM) 10K type strain sequencing project: providing services to taxonomists for standard genome sequencing and annotation.</title>
        <authorList>
            <consortium name="The Broad Institute Genomics Platform"/>
            <consortium name="The Broad Institute Genome Sequencing Center for Infectious Disease"/>
            <person name="Wu L."/>
            <person name="Ma J."/>
        </authorList>
    </citation>
    <scope>NUCLEOTIDE SEQUENCE [LARGE SCALE GENOMIC DNA]</scope>
    <source>
        <strain evidence="11">NBRC 108725</strain>
    </source>
</reference>
<evidence type="ECO:0000256" key="3">
    <source>
        <dbReference type="ARBA" id="ARBA00022801"/>
    </source>
</evidence>
<dbReference type="EMBL" id="AP027731">
    <property type="protein sequence ID" value="BDZ47071.1"/>
    <property type="molecule type" value="Genomic_DNA"/>
</dbReference>
<evidence type="ECO:0000256" key="7">
    <source>
        <dbReference type="RuleBase" id="RU004016"/>
    </source>
</evidence>
<sequence length="411" mass="42658">MSNRPLTRKQVFRRRRITVFSALAVVLAAGVYLPTAAAADVPDAIAAVSAPAVPTTPAAVPDFPEFGRGAIGAVGWDAPLAAAGDQGRFPIASITKVVTALVVLDAKPLAAGESGPNLTFTDEDVETYDEELAQDGSIQPVRAGLVLSERQTLETMLIPSANNYAISLARWAFGSEDAYLAAARTWLDAHGLTDTVVVDASGLDPASVSTPANLVKLGMLALAEPTIAAVVATPSATEPGIGEFDNTNKLLGVDGVDGIKTGTTDEAGACLLFSTDVTVGSHTVTLVGAILGAPDHDVLNDAVLALLRSVTPGFQEVTLVTQGDEYASYATEWGEKADAVAAKTESVLTWSDTPVTAQVSVEPVEDASRGADVGSVVFTVGTQTVTVPLELDATIDAPDFWWRVAHPPWSR</sequence>
<evidence type="ECO:0000256" key="1">
    <source>
        <dbReference type="ARBA" id="ARBA00007164"/>
    </source>
</evidence>
<dbReference type="SUPFAM" id="SSF56601">
    <property type="entry name" value="beta-lactamase/transpeptidase-like"/>
    <property type="match status" value="1"/>
</dbReference>
<organism evidence="10 11">
    <name type="scientific">Naasia aerilata</name>
    <dbReference type="NCBI Taxonomy" id="1162966"/>
    <lineage>
        <taxon>Bacteria</taxon>
        <taxon>Bacillati</taxon>
        <taxon>Actinomycetota</taxon>
        <taxon>Actinomycetes</taxon>
        <taxon>Micrococcales</taxon>
        <taxon>Microbacteriaceae</taxon>
        <taxon>Naasia</taxon>
    </lineage>
</organism>
<keyword evidence="11" id="KW-1185">Reference proteome</keyword>
<dbReference type="Proteomes" id="UP001321498">
    <property type="component" value="Chromosome"/>
</dbReference>